<evidence type="ECO:0000313" key="3">
    <source>
        <dbReference type="Proteomes" id="UP001044222"/>
    </source>
</evidence>
<reference evidence="2" key="1">
    <citation type="submission" date="2021-01" db="EMBL/GenBank/DDBJ databases">
        <title>A chromosome-scale assembly of European eel, Anguilla anguilla.</title>
        <authorList>
            <person name="Henkel C."/>
            <person name="Jong-Raadsen S.A."/>
            <person name="Dufour S."/>
            <person name="Weltzien F.-A."/>
            <person name="Palstra A.P."/>
            <person name="Pelster B."/>
            <person name="Spaink H.P."/>
            <person name="Van Den Thillart G.E."/>
            <person name="Jansen H."/>
            <person name="Zahm M."/>
            <person name="Klopp C."/>
            <person name="Cedric C."/>
            <person name="Louis A."/>
            <person name="Berthelot C."/>
            <person name="Parey E."/>
            <person name="Roest Crollius H."/>
            <person name="Montfort J."/>
            <person name="Robinson-Rechavi M."/>
            <person name="Bucao C."/>
            <person name="Bouchez O."/>
            <person name="Gislard M."/>
            <person name="Lluch J."/>
            <person name="Milhes M."/>
            <person name="Lampietro C."/>
            <person name="Lopez Roques C."/>
            <person name="Donnadieu C."/>
            <person name="Braasch I."/>
            <person name="Desvignes T."/>
            <person name="Postlethwait J."/>
            <person name="Bobe J."/>
            <person name="Guiguen Y."/>
            <person name="Dirks R."/>
        </authorList>
    </citation>
    <scope>NUCLEOTIDE SEQUENCE</scope>
    <source>
        <strain evidence="2">Tag_6206</strain>
        <tissue evidence="2">Liver</tissue>
    </source>
</reference>
<sequence>MNPPVAFKGEFTGDQRAQQSLKSSSFEEKSSDKLSSAKKPPLQEWDSPRRLQSLLRTLMKLKKDNKLKPFKSHLRRDFPECF</sequence>
<evidence type="ECO:0000313" key="2">
    <source>
        <dbReference type="EMBL" id="KAG5840033.1"/>
    </source>
</evidence>
<feature type="region of interest" description="Disordered" evidence="1">
    <location>
        <begin position="1"/>
        <end position="48"/>
    </location>
</feature>
<keyword evidence="3" id="KW-1185">Reference proteome</keyword>
<name>A0A9D3M3I7_ANGAN</name>
<protein>
    <submittedName>
        <fullName evidence="2">Uncharacterized protein</fullName>
    </submittedName>
</protein>
<dbReference type="Proteomes" id="UP001044222">
    <property type="component" value="Chromosome 11"/>
</dbReference>
<dbReference type="AlphaFoldDB" id="A0A9D3M3I7"/>
<proteinExistence type="predicted"/>
<evidence type="ECO:0000256" key="1">
    <source>
        <dbReference type="SAM" id="MobiDB-lite"/>
    </source>
</evidence>
<organism evidence="2 3">
    <name type="scientific">Anguilla anguilla</name>
    <name type="common">European freshwater eel</name>
    <name type="synonym">Muraena anguilla</name>
    <dbReference type="NCBI Taxonomy" id="7936"/>
    <lineage>
        <taxon>Eukaryota</taxon>
        <taxon>Metazoa</taxon>
        <taxon>Chordata</taxon>
        <taxon>Craniata</taxon>
        <taxon>Vertebrata</taxon>
        <taxon>Euteleostomi</taxon>
        <taxon>Actinopterygii</taxon>
        <taxon>Neopterygii</taxon>
        <taxon>Teleostei</taxon>
        <taxon>Anguilliformes</taxon>
        <taxon>Anguillidae</taxon>
        <taxon>Anguilla</taxon>
    </lineage>
</organism>
<accession>A0A9D3M3I7</accession>
<dbReference type="EMBL" id="JAFIRN010000011">
    <property type="protein sequence ID" value="KAG5840033.1"/>
    <property type="molecule type" value="Genomic_DNA"/>
</dbReference>
<comment type="caution">
    <text evidence="2">The sequence shown here is derived from an EMBL/GenBank/DDBJ whole genome shotgun (WGS) entry which is preliminary data.</text>
</comment>
<gene>
    <name evidence="2" type="ORF">ANANG_G00212080</name>
</gene>